<keyword evidence="3" id="KW-0479">Metal-binding</keyword>
<dbReference type="InterPro" id="IPR001486">
    <property type="entry name" value="Hemoglobin_trunc"/>
</dbReference>
<dbReference type="GO" id="GO:0020037">
    <property type="term" value="F:heme binding"/>
    <property type="evidence" value="ECO:0007669"/>
    <property type="project" value="InterPro"/>
</dbReference>
<dbReference type="RefSeq" id="WP_021069365.1">
    <property type="nucleotide sequence ID" value="NZ_ATDL01000007.1"/>
</dbReference>
<gene>
    <name evidence="5" type="ORF">M472_15820</name>
</gene>
<dbReference type="InterPro" id="IPR012292">
    <property type="entry name" value="Globin/Proto"/>
</dbReference>
<keyword evidence="4" id="KW-0408">Iron</keyword>
<evidence type="ECO:0000256" key="3">
    <source>
        <dbReference type="ARBA" id="ARBA00022723"/>
    </source>
</evidence>
<dbReference type="Proteomes" id="UP000016584">
    <property type="component" value="Unassembled WGS sequence"/>
</dbReference>
<organism evidence="5 6">
    <name type="scientific">Sphingobacterium paucimobilis HER1398</name>
    <dbReference type="NCBI Taxonomy" id="1346330"/>
    <lineage>
        <taxon>Bacteria</taxon>
        <taxon>Pseudomonadati</taxon>
        <taxon>Bacteroidota</taxon>
        <taxon>Sphingobacteriia</taxon>
        <taxon>Sphingobacteriales</taxon>
        <taxon>Sphingobacteriaceae</taxon>
        <taxon>Sphingobacterium</taxon>
    </lineage>
</organism>
<dbReference type="InterPro" id="IPR009050">
    <property type="entry name" value="Globin-like_sf"/>
</dbReference>
<dbReference type="EMBL" id="ATDL01000007">
    <property type="protein sequence ID" value="ERJ60226.1"/>
    <property type="molecule type" value="Genomic_DNA"/>
</dbReference>
<dbReference type="GO" id="GO:0046872">
    <property type="term" value="F:metal ion binding"/>
    <property type="evidence" value="ECO:0007669"/>
    <property type="project" value="UniProtKB-KW"/>
</dbReference>
<dbReference type="GO" id="GO:0019825">
    <property type="term" value="F:oxygen binding"/>
    <property type="evidence" value="ECO:0007669"/>
    <property type="project" value="InterPro"/>
</dbReference>
<proteinExistence type="predicted"/>
<dbReference type="Gene3D" id="1.10.490.10">
    <property type="entry name" value="Globins"/>
    <property type="match status" value="1"/>
</dbReference>
<dbReference type="STRING" id="1346330.M472_15820"/>
<dbReference type="Pfam" id="PF01152">
    <property type="entry name" value="Bac_globin"/>
    <property type="match status" value="1"/>
</dbReference>
<name>U2HEN8_9SPHI</name>
<accession>U2HEN8</accession>
<dbReference type="AlphaFoldDB" id="U2HEN8"/>
<dbReference type="PATRIC" id="fig|1346330.5.peg.1189"/>
<sequence length="131" mass="15586">MEKKDITTLEDVKLLVDTFYGNIRRDDMLGIIFDQNIQDKWPEHLAKMYAFWQTLLLNEYTYDGRPFPPHAHLPIGKQHFDQWLLLFNSTVDELFSGEKADEAKWRAQKMAVMFQSKLDYIQKNPDKSIIF</sequence>
<dbReference type="OrthoDB" id="25954at2"/>
<evidence type="ECO:0000256" key="2">
    <source>
        <dbReference type="ARBA" id="ARBA00022617"/>
    </source>
</evidence>
<comment type="caution">
    <text evidence="5">The sequence shown here is derived from an EMBL/GenBank/DDBJ whole genome shotgun (WGS) entry which is preliminary data.</text>
</comment>
<evidence type="ECO:0008006" key="7">
    <source>
        <dbReference type="Google" id="ProtNLM"/>
    </source>
</evidence>
<keyword evidence="1" id="KW-0813">Transport</keyword>
<dbReference type="eggNOG" id="COG2346">
    <property type="taxonomic scope" value="Bacteria"/>
</dbReference>
<evidence type="ECO:0000256" key="4">
    <source>
        <dbReference type="ARBA" id="ARBA00023004"/>
    </source>
</evidence>
<evidence type="ECO:0000256" key="1">
    <source>
        <dbReference type="ARBA" id="ARBA00022448"/>
    </source>
</evidence>
<keyword evidence="2" id="KW-0349">Heme</keyword>
<evidence type="ECO:0000313" key="6">
    <source>
        <dbReference type="Proteomes" id="UP000016584"/>
    </source>
</evidence>
<dbReference type="CDD" id="cd08916">
    <property type="entry name" value="TrHb3_P"/>
    <property type="match status" value="1"/>
</dbReference>
<reference evidence="5 6" key="1">
    <citation type="journal article" date="2013" name="Genome Announc.">
        <title>The Draft Genome Sequence of Sphingomonas paucimobilis Strain HER1398 (Proteobacteria), Host to the Giant PAU Phage, Indicates That It Is a Member of the Genus Sphingobacterium (Bacteroidetes).</title>
        <authorList>
            <person name="White R.A.III."/>
            <person name="Suttle C.A."/>
        </authorList>
    </citation>
    <scope>NUCLEOTIDE SEQUENCE [LARGE SCALE GENOMIC DNA]</scope>
    <source>
        <strain evidence="5 6">HER1398</strain>
    </source>
</reference>
<protein>
    <recommendedName>
        <fullName evidence="7">Globin</fullName>
    </recommendedName>
</protein>
<evidence type="ECO:0000313" key="5">
    <source>
        <dbReference type="EMBL" id="ERJ60226.1"/>
    </source>
</evidence>
<keyword evidence="6" id="KW-1185">Reference proteome</keyword>
<dbReference type="SUPFAM" id="SSF46458">
    <property type="entry name" value="Globin-like"/>
    <property type="match status" value="1"/>
</dbReference>